<evidence type="ECO:0000256" key="3">
    <source>
        <dbReference type="ARBA" id="ARBA00022946"/>
    </source>
</evidence>
<dbReference type="PIRSF" id="PIRSF007797">
    <property type="entry name" value="RSM22"/>
    <property type="match status" value="1"/>
</dbReference>
<comment type="subcellular location">
    <subcellularLocation>
        <location evidence="1">Mitochondrion</location>
    </subcellularLocation>
</comment>
<keyword evidence="3" id="KW-0809">Transit peptide</keyword>
<keyword evidence="4" id="KW-0408">Iron</keyword>
<comment type="caution">
    <text evidence="9">The sequence shown here is derived from an EMBL/GenBank/DDBJ whole genome shotgun (WGS) entry which is preliminary data.</text>
</comment>
<evidence type="ECO:0000256" key="2">
    <source>
        <dbReference type="ARBA" id="ARBA00022723"/>
    </source>
</evidence>
<keyword evidence="2" id="KW-0479">Metal-binding</keyword>
<dbReference type="GO" id="GO:0008168">
    <property type="term" value="F:methyltransferase activity"/>
    <property type="evidence" value="ECO:0007669"/>
    <property type="project" value="InterPro"/>
</dbReference>
<keyword evidence="6" id="KW-0496">Mitochondrion</keyword>
<dbReference type="InterPro" id="IPR052571">
    <property type="entry name" value="Mt_RNA_Methyltransferase"/>
</dbReference>
<proteinExistence type="predicted"/>
<dbReference type="InterPro" id="IPR015324">
    <property type="entry name" value="Ribosomal_Rsm22-like"/>
</dbReference>
<dbReference type="GO" id="GO:0006412">
    <property type="term" value="P:translation"/>
    <property type="evidence" value="ECO:0007669"/>
    <property type="project" value="InterPro"/>
</dbReference>
<dbReference type="GO" id="GO:0005763">
    <property type="term" value="C:mitochondrial small ribosomal subunit"/>
    <property type="evidence" value="ECO:0007669"/>
    <property type="project" value="TreeGrafter"/>
</dbReference>
<dbReference type="GO" id="GO:0051536">
    <property type="term" value="F:iron-sulfur cluster binding"/>
    <property type="evidence" value="ECO:0007669"/>
    <property type="project" value="UniProtKB-KW"/>
</dbReference>
<dbReference type="SUPFAM" id="SSF53335">
    <property type="entry name" value="S-adenosyl-L-methionine-dependent methyltransferases"/>
    <property type="match status" value="1"/>
</dbReference>
<dbReference type="GO" id="GO:0046872">
    <property type="term" value="F:metal ion binding"/>
    <property type="evidence" value="ECO:0007669"/>
    <property type="project" value="UniProtKB-KW"/>
</dbReference>
<gene>
    <name evidence="9" type="ORF">PhCBS80983_g04997</name>
</gene>
<evidence type="ECO:0000256" key="7">
    <source>
        <dbReference type="ARBA" id="ARBA00045681"/>
    </source>
</evidence>
<comment type="function">
    <text evidence="7">Mitochondrial ribosome (mitoribosome) assembly factor. Binds at the interface of the head and body domains of the mitochondrial small ribosomal subunit (mt-SSU), occluding the mRNA channel and preventing compaction of the head domain towards the body. Probable inactive methyltransferase: retains the characteristic folding and ability to bind S-adenosyl-L-methionine, but it probably lost its methyltransferase activity.</text>
</comment>
<dbReference type="Proteomes" id="UP000318582">
    <property type="component" value="Unassembled WGS sequence"/>
</dbReference>
<evidence type="ECO:0000256" key="5">
    <source>
        <dbReference type="ARBA" id="ARBA00023014"/>
    </source>
</evidence>
<dbReference type="PANTHER" id="PTHR13184">
    <property type="entry name" value="37S RIBOSOMAL PROTEIN S22"/>
    <property type="match status" value="1"/>
</dbReference>
<dbReference type="PANTHER" id="PTHR13184:SF5">
    <property type="entry name" value="METHYLTRANSFERASE-LIKE PROTEIN 17, MITOCHONDRIAL"/>
    <property type="match status" value="1"/>
</dbReference>
<name>A0A507DWD8_9FUNG</name>
<sequence length="497" mass="54192">MASPGRLMQKQCAATLSRKGSLASKYFNHGHVRHKSTKAVAAEGTAEEGEETTSAVGGRARFSPEVLFGKNKIGWIGLPEELLASIDTELADSKPRQLKRDVERIHSSLRSTGSAAKLIKYATSDGRTRVPLIEPHTIQYGPLETKAYVASRTVPAYAAAINVMTQVATRCPDFAPTSCMDFATGPGTALWAANRVWDSITENVGIDLSEAMLAAAMRIAETNDAEATAKIRNLSTRRYLSSSEAAPKSDLVIANFALGDLASDAIRKTTIESLWNQTGDVLVLIERGTPEGFKRIATARAMILAKENKSSAEAAAVATPSPSTSTNAELQEKHPPLAELPVAENVHVVVPCPHSQTCPMLAQSSWCHFSQRIQRSRHMMMTAPNHVSNNHQDIKFSYVVLRRGPKPTATAQPTQPNFVTESFNWPRIIAPPMKRDKHVVMDMCASSGRLERINVSKGKSGKAIYHEARKSAWGDIWPHKPVGTVVVKEPEKSDDER</sequence>
<dbReference type="AlphaFoldDB" id="A0A507DWD8"/>
<evidence type="ECO:0000313" key="9">
    <source>
        <dbReference type="EMBL" id="TPX55821.1"/>
    </source>
</evidence>
<reference evidence="9 10" key="1">
    <citation type="journal article" date="2019" name="Sci. Rep.">
        <title>Comparative genomics of chytrid fungi reveal insights into the obligate biotrophic and pathogenic lifestyle of Synchytrium endobioticum.</title>
        <authorList>
            <person name="van de Vossenberg B.T.L.H."/>
            <person name="Warris S."/>
            <person name="Nguyen H.D.T."/>
            <person name="van Gent-Pelzer M.P.E."/>
            <person name="Joly D.L."/>
            <person name="van de Geest H.C."/>
            <person name="Bonants P.J.M."/>
            <person name="Smith D.S."/>
            <person name="Levesque C.A."/>
            <person name="van der Lee T.A.J."/>
        </authorList>
    </citation>
    <scope>NUCLEOTIDE SEQUENCE [LARGE SCALE GENOMIC DNA]</scope>
    <source>
        <strain evidence="9 10">CBS 809.83</strain>
    </source>
</reference>
<keyword evidence="5" id="KW-0411">Iron-sulfur</keyword>
<dbReference type="GO" id="GO:0003735">
    <property type="term" value="F:structural constituent of ribosome"/>
    <property type="evidence" value="ECO:0007669"/>
    <property type="project" value="TreeGrafter"/>
</dbReference>
<evidence type="ECO:0000313" key="10">
    <source>
        <dbReference type="Proteomes" id="UP000318582"/>
    </source>
</evidence>
<evidence type="ECO:0000256" key="6">
    <source>
        <dbReference type="ARBA" id="ARBA00023128"/>
    </source>
</evidence>
<accession>A0A507DWD8</accession>
<feature type="region of interest" description="Disordered" evidence="8">
    <location>
        <begin position="37"/>
        <end position="56"/>
    </location>
</feature>
<dbReference type="EMBL" id="QEAQ01000094">
    <property type="protein sequence ID" value="TPX55821.1"/>
    <property type="molecule type" value="Genomic_DNA"/>
</dbReference>
<keyword evidence="10" id="KW-1185">Reference proteome</keyword>
<dbReference type="InterPro" id="IPR029063">
    <property type="entry name" value="SAM-dependent_MTases_sf"/>
</dbReference>
<evidence type="ECO:0000256" key="8">
    <source>
        <dbReference type="SAM" id="MobiDB-lite"/>
    </source>
</evidence>
<dbReference type="Pfam" id="PF09243">
    <property type="entry name" value="Rsm22"/>
    <property type="match status" value="2"/>
</dbReference>
<organism evidence="9 10">
    <name type="scientific">Powellomyces hirtus</name>
    <dbReference type="NCBI Taxonomy" id="109895"/>
    <lineage>
        <taxon>Eukaryota</taxon>
        <taxon>Fungi</taxon>
        <taxon>Fungi incertae sedis</taxon>
        <taxon>Chytridiomycota</taxon>
        <taxon>Chytridiomycota incertae sedis</taxon>
        <taxon>Chytridiomycetes</taxon>
        <taxon>Spizellomycetales</taxon>
        <taxon>Powellomycetaceae</taxon>
        <taxon>Powellomyces</taxon>
    </lineage>
</organism>
<protein>
    <submittedName>
        <fullName evidence="9">Uncharacterized protein</fullName>
    </submittedName>
</protein>
<dbReference type="InterPro" id="IPR016522">
    <property type="entry name" value="RSM22_mit_bud"/>
</dbReference>
<evidence type="ECO:0000256" key="4">
    <source>
        <dbReference type="ARBA" id="ARBA00023004"/>
    </source>
</evidence>
<dbReference type="Gene3D" id="3.40.50.150">
    <property type="entry name" value="Vaccinia Virus protein VP39"/>
    <property type="match status" value="1"/>
</dbReference>
<dbReference type="STRING" id="109895.A0A507DWD8"/>
<evidence type="ECO:0000256" key="1">
    <source>
        <dbReference type="ARBA" id="ARBA00004173"/>
    </source>
</evidence>